<dbReference type="PANTHER" id="PTHR10379:SF6">
    <property type="entry name" value="PROTEIN CBFA2T3"/>
    <property type="match status" value="1"/>
</dbReference>
<proteinExistence type="predicted"/>
<dbReference type="GO" id="GO:0005634">
    <property type="term" value="C:nucleus"/>
    <property type="evidence" value="ECO:0007669"/>
    <property type="project" value="TreeGrafter"/>
</dbReference>
<feature type="compositionally biased region" description="Basic and acidic residues" evidence="1">
    <location>
        <begin position="238"/>
        <end position="247"/>
    </location>
</feature>
<sequence length="353" mass="37004">TPRPGRHWWPCGSRQAGIHPRCPSAKSAAAAPAALAPRSQLFPPPAPDVSHYPNCNQPGSACFPDWGLAVFVGLLPPAREGKGREGPALLTAAAAPARALTCPTDGIWLRLSCLRQNAGLAARAPSKRGFCCLIPAAPGAAAPWGDTVGGWERSSLQILTAGGATRAGGPAGAIPREQRGDRVAEVADLTQRRCSAAPARMQEGPVEAVSESCGVPHPSPKAHLAPGHAAGIPRLSPWEEREQDPKGKAPPVRGELGAQPGCSGGLWGRGLDCHPPQANLPLLQRELLHCARMAKQTPAQYLAQHEQLLLDANASSPIDSSELLLEVGESGKRRTPDRCQPGRDVRDFSGTHP</sequence>
<reference evidence="2" key="1">
    <citation type="submission" date="2025-08" db="UniProtKB">
        <authorList>
            <consortium name="Ensembl"/>
        </authorList>
    </citation>
    <scope>IDENTIFICATION</scope>
</reference>
<dbReference type="AlphaFoldDB" id="A0A8C0UDR9"/>
<dbReference type="Proteomes" id="UP000694410">
    <property type="component" value="Unplaced"/>
</dbReference>
<dbReference type="InterPro" id="IPR037249">
    <property type="entry name" value="TAFH/NHR1_dom_sf"/>
</dbReference>
<dbReference type="GO" id="GO:0006351">
    <property type="term" value="P:DNA-templated transcription"/>
    <property type="evidence" value="ECO:0007669"/>
    <property type="project" value="InterPro"/>
</dbReference>
<feature type="compositionally biased region" description="Basic and acidic residues" evidence="1">
    <location>
        <begin position="329"/>
        <end position="353"/>
    </location>
</feature>
<keyword evidence="3" id="KW-1185">Reference proteome</keyword>
<reference evidence="2" key="2">
    <citation type="submission" date="2025-09" db="UniProtKB">
        <authorList>
            <consortium name="Ensembl"/>
        </authorList>
    </citation>
    <scope>IDENTIFICATION</scope>
</reference>
<dbReference type="SUPFAM" id="SSF158553">
    <property type="entry name" value="TAFH domain-like"/>
    <property type="match status" value="1"/>
</dbReference>
<accession>A0A8C0UDR9</accession>
<dbReference type="Gene3D" id="1.20.120.1110">
    <property type="entry name" value="TAFH/NHR1 domain"/>
    <property type="match status" value="1"/>
</dbReference>
<organism evidence="2 3">
    <name type="scientific">Cyanistes caeruleus</name>
    <name type="common">Eurasian blue tit</name>
    <name type="synonym">Parus caeruleus</name>
    <dbReference type="NCBI Taxonomy" id="156563"/>
    <lineage>
        <taxon>Eukaryota</taxon>
        <taxon>Metazoa</taxon>
        <taxon>Chordata</taxon>
        <taxon>Craniata</taxon>
        <taxon>Vertebrata</taxon>
        <taxon>Euteleostomi</taxon>
        <taxon>Archelosauria</taxon>
        <taxon>Archosauria</taxon>
        <taxon>Dinosauria</taxon>
        <taxon>Saurischia</taxon>
        <taxon>Theropoda</taxon>
        <taxon>Coelurosauria</taxon>
        <taxon>Aves</taxon>
        <taxon>Neognathae</taxon>
        <taxon>Neoaves</taxon>
        <taxon>Telluraves</taxon>
        <taxon>Australaves</taxon>
        <taxon>Passeriformes</taxon>
        <taxon>Paridae</taxon>
        <taxon>Cyanistes</taxon>
    </lineage>
</organism>
<protein>
    <submittedName>
        <fullName evidence="2">Uncharacterized protein</fullName>
    </submittedName>
</protein>
<name>A0A8C0UDR9_CYACU</name>
<evidence type="ECO:0000313" key="3">
    <source>
        <dbReference type="Proteomes" id="UP000694410"/>
    </source>
</evidence>
<feature type="region of interest" description="Disordered" evidence="1">
    <location>
        <begin position="238"/>
        <end position="257"/>
    </location>
</feature>
<feature type="region of interest" description="Disordered" evidence="1">
    <location>
        <begin position="321"/>
        <end position="353"/>
    </location>
</feature>
<dbReference type="Ensembl" id="ENSCCET00000009407.1">
    <property type="protein sequence ID" value="ENSCCEP00000005724.1"/>
    <property type="gene ID" value="ENSCCEG00000006255.1"/>
</dbReference>
<dbReference type="PANTHER" id="PTHR10379">
    <property type="entry name" value="MTG8 ETO EIGHT TWENTY ONE PROTEIN"/>
    <property type="match status" value="1"/>
</dbReference>
<evidence type="ECO:0000313" key="2">
    <source>
        <dbReference type="Ensembl" id="ENSCCEP00000005724.1"/>
    </source>
</evidence>
<dbReference type="GO" id="GO:0003714">
    <property type="term" value="F:transcription corepressor activity"/>
    <property type="evidence" value="ECO:0007669"/>
    <property type="project" value="InterPro"/>
</dbReference>
<dbReference type="InterPro" id="IPR013289">
    <property type="entry name" value="CBFA2T1/2/3"/>
</dbReference>
<evidence type="ECO:0000256" key="1">
    <source>
        <dbReference type="SAM" id="MobiDB-lite"/>
    </source>
</evidence>